<gene>
    <name evidence="1" type="ORF">S7711_11486</name>
</gene>
<dbReference type="Proteomes" id="UP000028045">
    <property type="component" value="Unassembled WGS sequence"/>
</dbReference>
<evidence type="ECO:0000313" key="2">
    <source>
        <dbReference type="Proteomes" id="UP000028045"/>
    </source>
</evidence>
<reference evidence="1 2" key="1">
    <citation type="journal article" date="2014" name="BMC Genomics">
        <title>Comparative genome sequencing reveals chemotype-specific gene clusters in the toxigenic black mold Stachybotrys.</title>
        <authorList>
            <person name="Semeiks J."/>
            <person name="Borek D."/>
            <person name="Otwinowski Z."/>
            <person name="Grishin N.V."/>
        </authorList>
    </citation>
    <scope>NUCLEOTIDE SEQUENCE [LARGE SCALE GENOMIC DNA]</scope>
    <source>
        <strain evidence="2">CBS 109288 / IBT 7711</strain>
    </source>
</reference>
<dbReference type="HOGENOM" id="CLU_1866418_0_0_1"/>
<sequence>MQLDRSPSHCRAICNPLREVGAGVAVKAARRVCVGREVNGWLADSKDSQDSVAWAGCRPLWSGRDLGAWSPVMWCPAKPAMCLHPDPCIGGETTVDVPVKVLFEQPTLTSLHTPSLPLDEDTYIYSPRHLEPASHNS</sequence>
<dbReference type="EMBL" id="KL649656">
    <property type="protein sequence ID" value="KEY63830.1"/>
    <property type="molecule type" value="Genomic_DNA"/>
</dbReference>
<dbReference type="AlphaFoldDB" id="A0A084AEV1"/>
<keyword evidence="2" id="KW-1185">Reference proteome</keyword>
<organism evidence="1 2">
    <name type="scientific">Stachybotrys chartarum (strain CBS 109288 / IBT 7711)</name>
    <name type="common">Toxic black mold</name>
    <name type="synonym">Stilbospora chartarum</name>
    <dbReference type="NCBI Taxonomy" id="1280523"/>
    <lineage>
        <taxon>Eukaryota</taxon>
        <taxon>Fungi</taxon>
        <taxon>Dikarya</taxon>
        <taxon>Ascomycota</taxon>
        <taxon>Pezizomycotina</taxon>
        <taxon>Sordariomycetes</taxon>
        <taxon>Hypocreomycetidae</taxon>
        <taxon>Hypocreales</taxon>
        <taxon>Stachybotryaceae</taxon>
        <taxon>Stachybotrys</taxon>
    </lineage>
</organism>
<proteinExistence type="predicted"/>
<accession>A0A084AEV1</accession>
<name>A0A084AEV1_STACB</name>
<protein>
    <submittedName>
        <fullName evidence="1">Uncharacterized protein</fullName>
    </submittedName>
</protein>
<evidence type="ECO:0000313" key="1">
    <source>
        <dbReference type="EMBL" id="KEY63830.1"/>
    </source>
</evidence>